<feature type="region of interest" description="Disordered" evidence="1">
    <location>
        <begin position="91"/>
        <end position="122"/>
    </location>
</feature>
<gene>
    <name evidence="3" type="ORF">T310_7686</name>
</gene>
<dbReference type="RefSeq" id="XP_013324973.1">
    <property type="nucleotide sequence ID" value="XM_013469519.1"/>
</dbReference>
<comment type="caution">
    <text evidence="3">The sequence shown here is derived from an EMBL/GenBank/DDBJ whole genome shotgun (WGS) entry which is preliminary data.</text>
</comment>
<reference evidence="3 4" key="1">
    <citation type="submission" date="2015-04" db="EMBL/GenBank/DDBJ databases">
        <authorList>
            <person name="Heijne W.H."/>
            <person name="Fedorova N.D."/>
            <person name="Nierman W.C."/>
            <person name="Vollebregt A.W."/>
            <person name="Zhao Z."/>
            <person name="Wu L."/>
            <person name="Kumar M."/>
            <person name="Stam H."/>
            <person name="van den Berg M.A."/>
            <person name="Pel H.J."/>
        </authorList>
    </citation>
    <scope>NUCLEOTIDE SEQUENCE [LARGE SCALE GENOMIC DNA]</scope>
    <source>
        <strain evidence="3 4">CBS 393.64</strain>
    </source>
</reference>
<keyword evidence="4" id="KW-1185">Reference proteome</keyword>
<feature type="non-terminal residue" evidence="3">
    <location>
        <position position="1"/>
    </location>
</feature>
<dbReference type="EMBL" id="LASV01000464">
    <property type="protein sequence ID" value="KKA18361.1"/>
    <property type="molecule type" value="Genomic_DNA"/>
</dbReference>
<sequence>CLFFCWVACQYSPQPLLSIPFCLLTVTVSSLRVFTASRRCSFSSPRTCHVSTIPSRLCVWSLLSSLSDYFRDPINRLHVVRHRMRQWHHLRLPPDPPTSLRADLAPIRQQQRLAHDPRRAQQ</sequence>
<evidence type="ECO:0000256" key="1">
    <source>
        <dbReference type="SAM" id="MobiDB-lite"/>
    </source>
</evidence>
<name>A0A0F4YKH1_RASE3</name>
<keyword evidence="2" id="KW-0812">Transmembrane</keyword>
<dbReference type="Proteomes" id="UP000053958">
    <property type="component" value="Unassembled WGS sequence"/>
</dbReference>
<protein>
    <submittedName>
        <fullName evidence="3">Uncharacterized protein</fullName>
    </submittedName>
</protein>
<evidence type="ECO:0000313" key="3">
    <source>
        <dbReference type="EMBL" id="KKA18361.1"/>
    </source>
</evidence>
<keyword evidence="2" id="KW-0472">Membrane</keyword>
<evidence type="ECO:0000256" key="2">
    <source>
        <dbReference type="SAM" id="Phobius"/>
    </source>
</evidence>
<proteinExistence type="predicted"/>
<dbReference type="GeneID" id="25319955"/>
<evidence type="ECO:0000313" key="4">
    <source>
        <dbReference type="Proteomes" id="UP000053958"/>
    </source>
</evidence>
<accession>A0A0F4YKH1</accession>
<keyword evidence="2" id="KW-1133">Transmembrane helix</keyword>
<feature type="compositionally biased region" description="Basic and acidic residues" evidence="1">
    <location>
        <begin position="113"/>
        <end position="122"/>
    </location>
</feature>
<dbReference type="AlphaFoldDB" id="A0A0F4YKH1"/>
<feature type="transmembrane region" description="Helical" evidence="2">
    <location>
        <begin position="16"/>
        <end position="34"/>
    </location>
</feature>
<organism evidence="3 4">
    <name type="scientific">Rasamsonia emersonii (strain ATCC 16479 / CBS 393.64 / IMI 116815)</name>
    <dbReference type="NCBI Taxonomy" id="1408163"/>
    <lineage>
        <taxon>Eukaryota</taxon>
        <taxon>Fungi</taxon>
        <taxon>Dikarya</taxon>
        <taxon>Ascomycota</taxon>
        <taxon>Pezizomycotina</taxon>
        <taxon>Eurotiomycetes</taxon>
        <taxon>Eurotiomycetidae</taxon>
        <taxon>Eurotiales</taxon>
        <taxon>Trichocomaceae</taxon>
        <taxon>Rasamsonia</taxon>
    </lineage>
</organism>